<proteinExistence type="predicted"/>
<evidence type="ECO:0000313" key="2">
    <source>
        <dbReference type="Proteomes" id="UP000265930"/>
    </source>
</evidence>
<gene>
    <name evidence="1" type="ORF">D2A34_16920</name>
</gene>
<dbReference type="EMBL" id="QXDJ01000004">
    <property type="protein sequence ID" value="RII33425.1"/>
    <property type="molecule type" value="Genomic_DNA"/>
</dbReference>
<evidence type="ECO:0000313" key="1">
    <source>
        <dbReference type="EMBL" id="RII33425.1"/>
    </source>
</evidence>
<accession>A0A399IKB3</accession>
<dbReference type="Proteomes" id="UP000265930">
    <property type="component" value="Unassembled WGS sequence"/>
</dbReference>
<sequence length="69" mass="8567">MKKENRIVNLLTCVKIKIKNYIRTIFKFISKKSIKCSYSNYDFQRQNYNNYEKCRIEITMQMQKDRNLF</sequence>
<comment type="caution">
    <text evidence="1">The sequence shown here is derived from an EMBL/GenBank/DDBJ whole genome shotgun (WGS) entry which is preliminary data.</text>
</comment>
<dbReference type="AlphaFoldDB" id="A0A399IKB3"/>
<dbReference type="RefSeq" id="WP_079441221.1">
    <property type="nucleotide sequence ID" value="NZ_QXDJ01000004.1"/>
</dbReference>
<protein>
    <submittedName>
        <fullName evidence="1">Uncharacterized protein</fullName>
    </submittedName>
</protein>
<name>A0A399IKB3_9CLOT</name>
<organism evidence="1 2">
    <name type="scientific">Clostridium chromiireducens</name>
    <dbReference type="NCBI Taxonomy" id="225345"/>
    <lineage>
        <taxon>Bacteria</taxon>
        <taxon>Bacillati</taxon>
        <taxon>Bacillota</taxon>
        <taxon>Clostridia</taxon>
        <taxon>Eubacteriales</taxon>
        <taxon>Clostridiaceae</taxon>
        <taxon>Clostridium</taxon>
    </lineage>
</organism>
<reference evidence="1 2" key="1">
    <citation type="submission" date="2018-08" db="EMBL/GenBank/DDBJ databases">
        <title>Genome of Clostridium chromiireducens C1, DSM12136.</title>
        <authorList>
            <person name="Xing M."/>
            <person name="Wei Y."/>
            <person name="Ang E.L."/>
            <person name="Zhao H."/>
            <person name="Zhang Y."/>
        </authorList>
    </citation>
    <scope>NUCLEOTIDE SEQUENCE [LARGE SCALE GENOMIC DNA]</scope>
    <source>
        <strain evidence="1 2">C1</strain>
    </source>
</reference>